<evidence type="ECO:0000313" key="2">
    <source>
        <dbReference type="EMBL" id="CAK7892715.1"/>
    </source>
</evidence>
<dbReference type="EMBL" id="OZ004253">
    <property type="protein sequence ID" value="CAK7892715.1"/>
    <property type="molecule type" value="Genomic_DNA"/>
</dbReference>
<proteinExistence type="predicted"/>
<dbReference type="InterPro" id="IPR007146">
    <property type="entry name" value="Sas10/Utp3/C1D"/>
</dbReference>
<dbReference type="Pfam" id="PF04000">
    <property type="entry name" value="Sas10_Utp3"/>
    <property type="match status" value="1"/>
</dbReference>
<gene>
    <name evidence="2" type="primary">LCP5</name>
    <name evidence="2" type="ORF">CAAN4_A04148</name>
</gene>
<keyword evidence="2" id="KW-0687">Ribonucleoprotein</keyword>
<protein>
    <submittedName>
        <fullName evidence="2">U3 small nucleolar ribonucleoprotein protein Lcp5p</fullName>
    </submittedName>
</protein>
<feature type="compositionally biased region" description="Polar residues" evidence="1">
    <location>
        <begin position="306"/>
        <end position="315"/>
    </location>
</feature>
<sequence>MDELLKTIGGSLDVTMEAMTALAQTLEEENPVMIEELRKQNNVSSLEGVSLLALKNNSLMSYLNNAALVLLAKLQSLEGDAEEEDVINARKQAVENTIIQRVTLEKGVKPLEKRLSYQLDKLVRAYRRMETEETETREKLEGQQAKEGESGSESGSDDDSDSEADDNLAYKPDVQSLAKLTAAKDKRSSKDGSSSAAYKPPKISAVAPPKPTAAPTSGDNRKLQSMEEYLKENSDQPLMESSIGSTIVNHGKGGVKTNREKEKEQQIQTYEETNFTRLPNAATKKTFRQKQSELVNNFAGEDWSIFNNKRSISDSTSRKKKPNSAWDRVKKRRT</sequence>
<accession>A0ABP0E5M2</accession>
<dbReference type="GO" id="GO:1990904">
    <property type="term" value="C:ribonucleoprotein complex"/>
    <property type="evidence" value="ECO:0007669"/>
    <property type="project" value="UniProtKB-KW"/>
</dbReference>
<feature type="compositionally biased region" description="Basic and acidic residues" evidence="1">
    <location>
        <begin position="219"/>
        <end position="234"/>
    </location>
</feature>
<feature type="compositionally biased region" description="Basic and acidic residues" evidence="1">
    <location>
        <begin position="129"/>
        <end position="149"/>
    </location>
</feature>
<name>A0ABP0E5M2_9ASCO</name>
<keyword evidence="3" id="KW-1185">Reference proteome</keyword>
<feature type="compositionally biased region" description="Acidic residues" evidence="1">
    <location>
        <begin position="155"/>
        <end position="166"/>
    </location>
</feature>
<reference evidence="2 3" key="1">
    <citation type="submission" date="2024-01" db="EMBL/GenBank/DDBJ databases">
        <authorList>
            <consortium name="Genoscope - CEA"/>
            <person name="William W."/>
        </authorList>
    </citation>
    <scope>NUCLEOTIDE SEQUENCE [LARGE SCALE GENOMIC DNA]</scope>
    <source>
        <strain evidence="2 3">29B2s-10</strain>
    </source>
</reference>
<dbReference type="PANTHER" id="PTHR13237:SF9">
    <property type="entry name" value="NEUROGUIDIN"/>
    <property type="match status" value="1"/>
</dbReference>
<organism evidence="2 3">
    <name type="scientific">[Candida] anglica</name>
    <dbReference type="NCBI Taxonomy" id="148631"/>
    <lineage>
        <taxon>Eukaryota</taxon>
        <taxon>Fungi</taxon>
        <taxon>Dikarya</taxon>
        <taxon>Ascomycota</taxon>
        <taxon>Saccharomycotina</taxon>
        <taxon>Pichiomycetes</taxon>
        <taxon>Debaryomycetaceae</taxon>
        <taxon>Kurtzmaniella</taxon>
    </lineage>
</organism>
<dbReference type="Proteomes" id="UP001497600">
    <property type="component" value="Chromosome A"/>
</dbReference>
<feature type="region of interest" description="Disordered" evidence="1">
    <location>
        <begin position="306"/>
        <end position="334"/>
    </location>
</feature>
<evidence type="ECO:0000313" key="3">
    <source>
        <dbReference type="Proteomes" id="UP001497600"/>
    </source>
</evidence>
<feature type="region of interest" description="Disordered" evidence="1">
    <location>
        <begin position="129"/>
        <end position="264"/>
    </location>
</feature>
<dbReference type="PANTHER" id="PTHR13237">
    <property type="entry name" value="SOMETHING ABOUT SILENCING PROTEIN 10-RELATED"/>
    <property type="match status" value="1"/>
</dbReference>
<evidence type="ECO:0000256" key="1">
    <source>
        <dbReference type="SAM" id="MobiDB-lite"/>
    </source>
</evidence>